<keyword evidence="2" id="KW-1185">Reference proteome</keyword>
<evidence type="ECO:0000313" key="2">
    <source>
        <dbReference type="Proteomes" id="UP000499080"/>
    </source>
</evidence>
<name>A0A4Y2C5L7_ARAVE</name>
<dbReference type="OrthoDB" id="8038552at2759"/>
<dbReference type="Proteomes" id="UP000499080">
    <property type="component" value="Unassembled WGS sequence"/>
</dbReference>
<dbReference type="PANTHER" id="PTHR46409:SF1">
    <property type="entry name" value="HTH PSQ-TYPE DOMAIN-CONTAINING PROTEIN"/>
    <property type="match status" value="1"/>
</dbReference>
<evidence type="ECO:0000313" key="1">
    <source>
        <dbReference type="EMBL" id="GBL98594.1"/>
    </source>
</evidence>
<dbReference type="PANTHER" id="PTHR46409">
    <property type="entry name" value="HTH PSQ-TYPE DOMAIN-CONTAINING PROTEIN"/>
    <property type="match status" value="1"/>
</dbReference>
<reference evidence="1 2" key="1">
    <citation type="journal article" date="2019" name="Sci. Rep.">
        <title>Orb-weaving spider Araneus ventricosus genome elucidates the spidroin gene catalogue.</title>
        <authorList>
            <person name="Kono N."/>
            <person name="Nakamura H."/>
            <person name="Ohtoshi R."/>
            <person name="Moran D.A.P."/>
            <person name="Shinohara A."/>
            <person name="Yoshida Y."/>
            <person name="Fujiwara M."/>
            <person name="Mori M."/>
            <person name="Tomita M."/>
            <person name="Arakawa K."/>
        </authorList>
    </citation>
    <scope>NUCLEOTIDE SEQUENCE [LARGE SCALE GENOMIC DNA]</scope>
</reference>
<gene>
    <name evidence="1" type="ORF">AVEN_19662_1</name>
</gene>
<organism evidence="1 2">
    <name type="scientific">Araneus ventricosus</name>
    <name type="common">Orbweaver spider</name>
    <name type="synonym">Epeira ventricosa</name>
    <dbReference type="NCBI Taxonomy" id="182803"/>
    <lineage>
        <taxon>Eukaryota</taxon>
        <taxon>Metazoa</taxon>
        <taxon>Ecdysozoa</taxon>
        <taxon>Arthropoda</taxon>
        <taxon>Chelicerata</taxon>
        <taxon>Arachnida</taxon>
        <taxon>Araneae</taxon>
        <taxon>Araneomorphae</taxon>
        <taxon>Entelegynae</taxon>
        <taxon>Araneoidea</taxon>
        <taxon>Araneidae</taxon>
        <taxon>Araneus</taxon>
    </lineage>
</organism>
<protein>
    <submittedName>
        <fullName evidence="1">Uncharacterized protein</fullName>
    </submittedName>
</protein>
<dbReference type="AlphaFoldDB" id="A0A4Y2C5L7"/>
<proteinExistence type="predicted"/>
<sequence>MSQNENDMKHPSPKCCLTRTIAKKAKAPDSRLFKVPCYSQGTERCVRLVTEASGKVYGFEERHGFILAHIKSQQAMKKFNTKSQFKM</sequence>
<dbReference type="EMBL" id="BGPR01000141">
    <property type="protein sequence ID" value="GBL98594.1"/>
    <property type="molecule type" value="Genomic_DNA"/>
</dbReference>
<comment type="caution">
    <text evidence="1">The sequence shown here is derived from an EMBL/GenBank/DDBJ whole genome shotgun (WGS) entry which is preliminary data.</text>
</comment>
<accession>A0A4Y2C5L7</accession>